<gene>
    <name evidence="1" type="ORF">HAX54_014132</name>
</gene>
<proteinExistence type="predicted"/>
<reference evidence="1 2" key="1">
    <citation type="journal article" date="2021" name="BMC Genomics">
        <title>Datura genome reveals duplications of psychoactive alkaloid biosynthetic genes and high mutation rate following tissue culture.</title>
        <authorList>
            <person name="Rajewski A."/>
            <person name="Carter-House D."/>
            <person name="Stajich J."/>
            <person name="Litt A."/>
        </authorList>
    </citation>
    <scope>NUCLEOTIDE SEQUENCE [LARGE SCALE GENOMIC DNA]</scope>
    <source>
        <strain evidence="1">AR-01</strain>
    </source>
</reference>
<dbReference type="PANTHER" id="PTHR36032:SF1">
    <property type="entry name" value="PHOSPHOPANTOTHENATE--CYSTEINE LIGASE 2"/>
    <property type="match status" value="1"/>
</dbReference>
<evidence type="ECO:0000313" key="2">
    <source>
        <dbReference type="Proteomes" id="UP000823775"/>
    </source>
</evidence>
<dbReference type="Proteomes" id="UP000823775">
    <property type="component" value="Unassembled WGS sequence"/>
</dbReference>
<evidence type="ECO:0000313" key="1">
    <source>
        <dbReference type="EMBL" id="MCD7472773.1"/>
    </source>
</evidence>
<name>A0ABS8TPL9_DATST</name>
<protein>
    <submittedName>
        <fullName evidence="1">Uncharacterized protein</fullName>
    </submittedName>
</protein>
<organism evidence="1 2">
    <name type="scientific">Datura stramonium</name>
    <name type="common">Jimsonweed</name>
    <name type="synonym">Common thornapple</name>
    <dbReference type="NCBI Taxonomy" id="4076"/>
    <lineage>
        <taxon>Eukaryota</taxon>
        <taxon>Viridiplantae</taxon>
        <taxon>Streptophyta</taxon>
        <taxon>Embryophyta</taxon>
        <taxon>Tracheophyta</taxon>
        <taxon>Spermatophyta</taxon>
        <taxon>Magnoliopsida</taxon>
        <taxon>eudicotyledons</taxon>
        <taxon>Gunneridae</taxon>
        <taxon>Pentapetalae</taxon>
        <taxon>asterids</taxon>
        <taxon>lamiids</taxon>
        <taxon>Solanales</taxon>
        <taxon>Solanaceae</taxon>
        <taxon>Solanoideae</taxon>
        <taxon>Datureae</taxon>
        <taxon>Datura</taxon>
    </lineage>
</organism>
<comment type="caution">
    <text evidence="1">The sequence shown here is derived from an EMBL/GenBank/DDBJ whole genome shotgun (WGS) entry which is preliminary data.</text>
</comment>
<accession>A0ABS8TPL9</accession>
<keyword evidence="2" id="KW-1185">Reference proteome</keyword>
<sequence>MRLPISGIVRLVAENPEEIDSNGSTAIVTMERRIKLVPPGQHLLMMLVEDIKQNENHRMRLIPLQGCSGSDAFQLLDNRWMAALNAYNNLPYDSPERPVMYTDALGAIYAPASGRGGFAVSPAPNPSLLFP</sequence>
<dbReference type="EMBL" id="JACEIK010001871">
    <property type="protein sequence ID" value="MCD7472773.1"/>
    <property type="molecule type" value="Genomic_DNA"/>
</dbReference>
<dbReference type="PANTHER" id="PTHR36032">
    <property type="entry name" value="PHOSPHOPANTOTHENATE--CYSTEINE LIGASE 2"/>
    <property type="match status" value="1"/>
</dbReference>